<comment type="caution">
    <text evidence="1">The sequence shown here is derived from an EMBL/GenBank/DDBJ whole genome shotgun (WGS) entry which is preliminary data.</text>
</comment>
<dbReference type="EMBL" id="JBHSWG010000001">
    <property type="protein sequence ID" value="MFC6760622.1"/>
    <property type="molecule type" value="Genomic_DNA"/>
</dbReference>
<gene>
    <name evidence="1" type="ORF">ACFQFQ_15765</name>
</gene>
<organism evidence="1 2">
    <name type="scientific">Sulfitobacter porphyrae</name>
    <dbReference type="NCBI Taxonomy" id="1246864"/>
    <lineage>
        <taxon>Bacteria</taxon>
        <taxon>Pseudomonadati</taxon>
        <taxon>Pseudomonadota</taxon>
        <taxon>Alphaproteobacteria</taxon>
        <taxon>Rhodobacterales</taxon>
        <taxon>Roseobacteraceae</taxon>
        <taxon>Sulfitobacter</taxon>
    </lineage>
</organism>
<evidence type="ECO:0000313" key="2">
    <source>
        <dbReference type="Proteomes" id="UP001596353"/>
    </source>
</evidence>
<proteinExistence type="predicted"/>
<reference evidence="2" key="1">
    <citation type="journal article" date="2019" name="Int. J. Syst. Evol. Microbiol.">
        <title>The Global Catalogue of Microorganisms (GCM) 10K type strain sequencing project: providing services to taxonomists for standard genome sequencing and annotation.</title>
        <authorList>
            <consortium name="The Broad Institute Genomics Platform"/>
            <consortium name="The Broad Institute Genome Sequencing Center for Infectious Disease"/>
            <person name="Wu L."/>
            <person name="Ma J."/>
        </authorList>
    </citation>
    <scope>NUCLEOTIDE SEQUENCE [LARGE SCALE GENOMIC DNA]</scope>
    <source>
        <strain evidence="2">CCUG 66188</strain>
    </source>
</reference>
<name>A0ABW2B4X2_9RHOB</name>
<protein>
    <submittedName>
        <fullName evidence="1">Uncharacterized protein</fullName>
    </submittedName>
</protein>
<dbReference type="Proteomes" id="UP001596353">
    <property type="component" value="Unassembled WGS sequence"/>
</dbReference>
<keyword evidence="2" id="KW-1185">Reference proteome</keyword>
<evidence type="ECO:0000313" key="1">
    <source>
        <dbReference type="EMBL" id="MFC6760622.1"/>
    </source>
</evidence>
<sequence length="132" mass="14888">MFYMLNNTSREVHEMSLHTATADLFDSQRAQPDLPLDQPLPATEKQMSYARILSSKSGVALPKGIERDRTALSSWIEAHKAAPPAGRFANYPSSKQVAFAERIARLKRGSVPPECFRDKTLMSRWIDSNKPR</sequence>
<accession>A0ABW2B4X2</accession>